<dbReference type="PROSITE" id="PS51257">
    <property type="entry name" value="PROKAR_LIPOPROTEIN"/>
    <property type="match status" value="1"/>
</dbReference>
<feature type="signal peptide" evidence="1">
    <location>
        <begin position="1"/>
        <end position="25"/>
    </location>
</feature>
<dbReference type="Pfam" id="PF18942">
    <property type="entry name" value="DUF5689"/>
    <property type="match status" value="1"/>
</dbReference>
<protein>
    <submittedName>
        <fullName evidence="4">DUF5017 domain-containing protein</fullName>
    </submittedName>
</protein>
<reference evidence="4 5" key="1">
    <citation type="submission" date="2018-12" db="EMBL/GenBank/DDBJ databases">
        <title>Mangrovimonas spongiae sp. nov., a novel member of the genus Mangrovimonas isolated from marine sponge.</title>
        <authorList>
            <person name="Zhuang L."/>
            <person name="Luo L."/>
        </authorList>
    </citation>
    <scope>NUCLEOTIDE SEQUENCE [LARGE SCALE GENOMIC DNA]</scope>
    <source>
        <strain evidence="4 5">HN-E26</strain>
    </source>
</reference>
<evidence type="ECO:0000313" key="5">
    <source>
        <dbReference type="Proteomes" id="UP000270620"/>
    </source>
</evidence>
<feature type="domain" description="DUF5017" evidence="2">
    <location>
        <begin position="359"/>
        <end position="447"/>
    </location>
</feature>
<dbReference type="AlphaFoldDB" id="A0A3R9N903"/>
<feature type="chain" id="PRO_5018700297" evidence="1">
    <location>
        <begin position="26"/>
        <end position="460"/>
    </location>
</feature>
<evidence type="ECO:0000313" key="4">
    <source>
        <dbReference type="EMBL" id="RSK41726.1"/>
    </source>
</evidence>
<dbReference type="InterPro" id="IPR032185">
    <property type="entry name" value="DUF5017"/>
</dbReference>
<sequence>MKTNKFLTLITGLMAALVIVSCVQDDDYAVPASLGNEENAGLQNILQGIEDESLQEVTIAELKAMHIGATQLIESDIVVKGYVSSSDRTGNFYKEFYLQDAPENPTAAIGVVLNQVDSYNQFNMGREVYIKLKGLYLGENSSDVITVGGVLDGGNVEAMTANQIGLHLFRSDNTMEIIPLELTPGTVNDSHLGVYATFNNMQFPMAVSGMTFHNPINDFDTRYSMVSCEDGSEFQLETSSFASFKQEPLPTDGRGSISGVITQGFGGSPRVMVLNTTEDIYFDQERCDPVFEESFNSAVDGTTLNIDGWINYAEAGSVLWTEQVFSNNGYAEYNPYNSGDSSNIGWLITPGIDLDAQEGELLSFQTEHAYPDSGHDPLDVLISTDFDGTEEGIATATWTSLEFAVSYIEDYDSWFTFTSSGEIDLSTYSGTAYIAFRYTGSDTSNENMTLHVENVTVYVP</sequence>
<evidence type="ECO:0000256" key="1">
    <source>
        <dbReference type="SAM" id="SignalP"/>
    </source>
</evidence>
<dbReference type="RefSeq" id="WP_125466719.1">
    <property type="nucleotide sequence ID" value="NZ_RWBG01000001.1"/>
</dbReference>
<keyword evidence="1" id="KW-0732">Signal</keyword>
<dbReference type="OrthoDB" id="1492759at2"/>
<dbReference type="Proteomes" id="UP000270620">
    <property type="component" value="Unassembled WGS sequence"/>
</dbReference>
<dbReference type="Pfam" id="PF16409">
    <property type="entry name" value="DUF5017"/>
    <property type="match status" value="1"/>
</dbReference>
<dbReference type="InterPro" id="IPR043744">
    <property type="entry name" value="DUF5689"/>
</dbReference>
<accession>A0A3R9N903</accession>
<keyword evidence="5" id="KW-1185">Reference proteome</keyword>
<evidence type="ECO:0000259" key="3">
    <source>
        <dbReference type="Pfam" id="PF18942"/>
    </source>
</evidence>
<proteinExistence type="predicted"/>
<gene>
    <name evidence="4" type="ORF">EJA19_02270</name>
</gene>
<comment type="caution">
    <text evidence="4">The sequence shown here is derived from an EMBL/GenBank/DDBJ whole genome shotgun (WGS) entry which is preliminary data.</text>
</comment>
<name>A0A3R9N903_9FLAO</name>
<dbReference type="NCBIfam" id="NF038128">
    <property type="entry name" value="choice_anch_J"/>
    <property type="match status" value="1"/>
</dbReference>
<feature type="domain" description="DUF5689" evidence="3">
    <location>
        <begin position="55"/>
        <end position="280"/>
    </location>
</feature>
<dbReference type="EMBL" id="RWBG01000001">
    <property type="protein sequence ID" value="RSK41726.1"/>
    <property type="molecule type" value="Genomic_DNA"/>
</dbReference>
<organism evidence="4 5">
    <name type="scientific">Mangrovimonas spongiae</name>
    <dbReference type="NCBI Taxonomy" id="2494697"/>
    <lineage>
        <taxon>Bacteria</taxon>
        <taxon>Pseudomonadati</taxon>
        <taxon>Bacteroidota</taxon>
        <taxon>Flavobacteriia</taxon>
        <taxon>Flavobacteriales</taxon>
        <taxon>Flavobacteriaceae</taxon>
        <taxon>Mangrovimonas</taxon>
    </lineage>
</organism>
<evidence type="ECO:0000259" key="2">
    <source>
        <dbReference type="Pfam" id="PF16409"/>
    </source>
</evidence>
<dbReference type="Gene3D" id="2.60.120.200">
    <property type="match status" value="1"/>
</dbReference>